<reference evidence="1" key="1">
    <citation type="submission" date="2020-09" db="EMBL/GenBank/DDBJ databases">
        <title>A novel bacterium of genus Mangrovicoccus, isolated from South China Sea.</title>
        <authorList>
            <person name="Huang H."/>
            <person name="Mo K."/>
            <person name="Hu Y."/>
        </authorList>
    </citation>
    <scope>NUCLEOTIDE SEQUENCE</scope>
    <source>
        <strain evidence="1">HB182678</strain>
    </source>
</reference>
<gene>
    <name evidence="1" type="ORF">ICN82_18240</name>
</gene>
<accession>A0A8J6Z1U8</accession>
<evidence type="ECO:0000313" key="2">
    <source>
        <dbReference type="Proteomes" id="UP000609121"/>
    </source>
</evidence>
<evidence type="ECO:0008006" key="3">
    <source>
        <dbReference type="Google" id="ProtNLM"/>
    </source>
</evidence>
<dbReference type="AlphaFoldDB" id="A0A8J6Z1U8"/>
<dbReference type="EMBL" id="JACVXA010000074">
    <property type="protein sequence ID" value="MBE3640148.1"/>
    <property type="molecule type" value="Genomic_DNA"/>
</dbReference>
<dbReference type="RefSeq" id="WP_193185770.1">
    <property type="nucleotide sequence ID" value="NZ_JACVXA010000074.1"/>
</dbReference>
<dbReference type="Proteomes" id="UP000609121">
    <property type="component" value="Unassembled WGS sequence"/>
</dbReference>
<evidence type="ECO:0000313" key="1">
    <source>
        <dbReference type="EMBL" id="MBE3640148.1"/>
    </source>
</evidence>
<dbReference type="PROSITE" id="PS51257">
    <property type="entry name" value="PROKAR_LIPOPROTEIN"/>
    <property type="match status" value="1"/>
</dbReference>
<comment type="caution">
    <text evidence="1">The sequence shown here is derived from an EMBL/GenBank/DDBJ whole genome shotgun (WGS) entry which is preliminary data.</text>
</comment>
<proteinExistence type="predicted"/>
<sequence length="66" mass="6378">MTRFLPAALCGAVLFLGGCASMTEMERTLVGGGAGLLLSGPVGVPPLLGASVGALGGLVSDDVLGY</sequence>
<keyword evidence="2" id="KW-1185">Reference proteome</keyword>
<name>A0A8J6Z1U8_9RHOB</name>
<organism evidence="1 2">
    <name type="scientific">Mangrovicoccus algicola</name>
    <dbReference type="NCBI Taxonomy" id="2771008"/>
    <lineage>
        <taxon>Bacteria</taxon>
        <taxon>Pseudomonadati</taxon>
        <taxon>Pseudomonadota</taxon>
        <taxon>Alphaproteobacteria</taxon>
        <taxon>Rhodobacterales</taxon>
        <taxon>Paracoccaceae</taxon>
        <taxon>Mangrovicoccus</taxon>
    </lineage>
</organism>
<protein>
    <recommendedName>
        <fullName evidence="3">Lipoprotein</fullName>
    </recommendedName>
</protein>